<proteinExistence type="predicted"/>
<gene>
    <name evidence="2" type="ORF">KV110_01490</name>
</gene>
<keyword evidence="1" id="KW-0812">Transmembrane</keyword>
<accession>A0ABX8RSP5</accession>
<sequence length="51" mass="5247">MRAKTVLLLDISGTAAILGGLWLLGPAFVLIGAGAICLIAAALIDRRVDRS</sequence>
<keyword evidence="3" id="KW-1185">Reference proteome</keyword>
<evidence type="ECO:0000313" key="3">
    <source>
        <dbReference type="Proteomes" id="UP000694257"/>
    </source>
</evidence>
<evidence type="ECO:0000313" key="2">
    <source>
        <dbReference type="EMBL" id="QXN91894.1"/>
    </source>
</evidence>
<organism evidence="2 3">
    <name type="scientific">Nocardia iowensis</name>
    <dbReference type="NCBI Taxonomy" id="204891"/>
    <lineage>
        <taxon>Bacteria</taxon>
        <taxon>Bacillati</taxon>
        <taxon>Actinomycetota</taxon>
        <taxon>Actinomycetes</taxon>
        <taxon>Mycobacteriales</taxon>
        <taxon>Nocardiaceae</taxon>
        <taxon>Nocardia</taxon>
    </lineage>
</organism>
<keyword evidence="1" id="KW-1133">Transmembrane helix</keyword>
<keyword evidence="1" id="KW-0472">Membrane</keyword>
<dbReference type="Proteomes" id="UP000694257">
    <property type="component" value="Chromosome"/>
</dbReference>
<protein>
    <submittedName>
        <fullName evidence="2">Uncharacterized protein</fullName>
    </submittedName>
</protein>
<reference evidence="2 3" key="1">
    <citation type="submission" date="2021-07" db="EMBL/GenBank/DDBJ databases">
        <title>Whole Genome Sequence of Nocardia Iowensis.</title>
        <authorList>
            <person name="Lamm A."/>
            <person name="Collins-Fairclough A.M."/>
            <person name="Bunk B."/>
            <person name="Sproer C."/>
        </authorList>
    </citation>
    <scope>NUCLEOTIDE SEQUENCE [LARGE SCALE GENOMIC DNA]</scope>
    <source>
        <strain evidence="2 3">NRRL 5646</strain>
    </source>
</reference>
<evidence type="ECO:0000256" key="1">
    <source>
        <dbReference type="SAM" id="Phobius"/>
    </source>
</evidence>
<name>A0ABX8RSP5_NOCIO</name>
<dbReference type="EMBL" id="CP078145">
    <property type="protein sequence ID" value="QXN91894.1"/>
    <property type="molecule type" value="Genomic_DNA"/>
</dbReference>
<feature type="transmembrane region" description="Helical" evidence="1">
    <location>
        <begin position="20"/>
        <end position="44"/>
    </location>
</feature>
<dbReference type="RefSeq" id="WP_218472743.1">
    <property type="nucleotide sequence ID" value="NZ_BAABJN010000009.1"/>
</dbReference>